<dbReference type="EMBL" id="HBFK01007904">
    <property type="protein sequence ID" value="CAD8738286.1"/>
    <property type="molecule type" value="Transcribed_RNA"/>
</dbReference>
<reference evidence="1" key="1">
    <citation type="submission" date="2021-01" db="EMBL/GenBank/DDBJ databases">
        <authorList>
            <person name="Corre E."/>
            <person name="Pelletier E."/>
            <person name="Niang G."/>
            <person name="Scheremetjew M."/>
            <person name="Finn R."/>
            <person name="Kale V."/>
            <person name="Holt S."/>
            <person name="Cochrane G."/>
            <person name="Meng A."/>
            <person name="Brown T."/>
            <person name="Cohen L."/>
        </authorList>
    </citation>
    <scope>NUCLEOTIDE SEQUENCE</scope>
    <source>
        <strain evidence="1">CCMP441</strain>
    </source>
</reference>
<sequence length="124" mass="13613">MAAPSPDPSKLVERLQALKKRLSNMAKTLETNVASASPVKGIQSEDIIYTTPRLVKELIDGKLGEDRSMFVDRVDGDEGASGEYMEVRFTLSAASDEEMENLITMLRANPEVEPTTLQLSSPDK</sequence>
<organism evidence="1">
    <name type="scientific">Hemiselmis andersenii</name>
    <name type="common">Cryptophyte alga</name>
    <dbReference type="NCBI Taxonomy" id="464988"/>
    <lineage>
        <taxon>Eukaryota</taxon>
        <taxon>Cryptophyceae</taxon>
        <taxon>Cryptomonadales</taxon>
        <taxon>Hemiselmidaceae</taxon>
        <taxon>Hemiselmis</taxon>
    </lineage>
</organism>
<accession>A0A6U2AYS4</accession>
<name>A0A6U2AYS4_HEMAN</name>
<gene>
    <name evidence="1" type="ORF">HAND1043_LOCUS4778</name>
</gene>
<proteinExistence type="predicted"/>
<dbReference type="AlphaFoldDB" id="A0A6U2AYS4"/>
<evidence type="ECO:0000313" key="1">
    <source>
        <dbReference type="EMBL" id="CAD8738286.1"/>
    </source>
</evidence>
<protein>
    <submittedName>
        <fullName evidence="1">Uncharacterized protein</fullName>
    </submittedName>
</protein>